<evidence type="ECO:0000313" key="1">
    <source>
        <dbReference type="EMBL" id="KAJ0025233.1"/>
    </source>
</evidence>
<organism evidence="1 2">
    <name type="scientific">Pistacia integerrima</name>
    <dbReference type="NCBI Taxonomy" id="434235"/>
    <lineage>
        <taxon>Eukaryota</taxon>
        <taxon>Viridiplantae</taxon>
        <taxon>Streptophyta</taxon>
        <taxon>Embryophyta</taxon>
        <taxon>Tracheophyta</taxon>
        <taxon>Spermatophyta</taxon>
        <taxon>Magnoliopsida</taxon>
        <taxon>eudicotyledons</taxon>
        <taxon>Gunneridae</taxon>
        <taxon>Pentapetalae</taxon>
        <taxon>rosids</taxon>
        <taxon>malvids</taxon>
        <taxon>Sapindales</taxon>
        <taxon>Anacardiaceae</taxon>
        <taxon>Pistacia</taxon>
    </lineage>
</organism>
<name>A0ACC0XY86_9ROSI</name>
<gene>
    <name evidence="1" type="ORF">Pint_07154</name>
</gene>
<accession>A0ACC0XY86</accession>
<reference evidence="2" key="1">
    <citation type="journal article" date="2023" name="G3 (Bethesda)">
        <title>Genome assembly and association tests identify interacting loci associated with vigor, precocity, and sex in interspecific pistachio rootstocks.</title>
        <authorList>
            <person name="Palmer W."/>
            <person name="Jacygrad E."/>
            <person name="Sagayaradj S."/>
            <person name="Cavanaugh K."/>
            <person name="Han R."/>
            <person name="Bertier L."/>
            <person name="Beede B."/>
            <person name="Kafkas S."/>
            <person name="Golino D."/>
            <person name="Preece J."/>
            <person name="Michelmore R."/>
        </authorList>
    </citation>
    <scope>NUCLEOTIDE SEQUENCE [LARGE SCALE GENOMIC DNA]</scope>
</reference>
<comment type="caution">
    <text evidence="1">The sequence shown here is derived from an EMBL/GenBank/DDBJ whole genome shotgun (WGS) entry which is preliminary data.</text>
</comment>
<keyword evidence="2" id="KW-1185">Reference proteome</keyword>
<proteinExistence type="predicted"/>
<evidence type="ECO:0000313" key="2">
    <source>
        <dbReference type="Proteomes" id="UP001163603"/>
    </source>
</evidence>
<dbReference type="EMBL" id="CM047745">
    <property type="protein sequence ID" value="KAJ0025233.1"/>
    <property type="molecule type" value="Genomic_DNA"/>
</dbReference>
<sequence>MPINSQFHVVHDHNKIGPAPKLTEAQVREILEKHDTNNDGVLCWQELNTVFRDLGAWIPWFRANRGLHYADANNDGVINKEEWNDLVKYITDLGYKLKIK</sequence>
<protein>
    <submittedName>
        <fullName evidence="1">Uncharacterized protein</fullName>
    </submittedName>
</protein>
<dbReference type="Proteomes" id="UP001163603">
    <property type="component" value="Chromosome 10"/>
</dbReference>